<reference evidence="2" key="1">
    <citation type="journal article" date="2019" name="Int. J. Syst. Evol. Microbiol.">
        <title>The Global Catalogue of Microorganisms (GCM) 10K type strain sequencing project: providing services to taxonomists for standard genome sequencing and annotation.</title>
        <authorList>
            <consortium name="The Broad Institute Genomics Platform"/>
            <consortium name="The Broad Institute Genome Sequencing Center for Infectious Disease"/>
            <person name="Wu L."/>
            <person name="Ma J."/>
        </authorList>
    </citation>
    <scope>NUCLEOTIDE SEQUENCE [LARGE SCALE GENOMIC DNA]</scope>
    <source>
        <strain evidence="2">CCM 8927</strain>
    </source>
</reference>
<comment type="caution">
    <text evidence="1">The sequence shown here is derived from an EMBL/GenBank/DDBJ whole genome shotgun (WGS) entry which is preliminary data.</text>
</comment>
<gene>
    <name evidence="1" type="ORF">ACFQAV_02880</name>
</gene>
<proteinExistence type="predicted"/>
<keyword evidence="2" id="KW-1185">Reference proteome</keyword>
<evidence type="ECO:0000313" key="2">
    <source>
        <dbReference type="Proteomes" id="UP001596288"/>
    </source>
</evidence>
<organism evidence="1 2">
    <name type="scientific">Companilactobacillus huachuanensis</name>
    <dbReference type="NCBI Taxonomy" id="2559914"/>
    <lineage>
        <taxon>Bacteria</taxon>
        <taxon>Bacillati</taxon>
        <taxon>Bacillota</taxon>
        <taxon>Bacilli</taxon>
        <taxon>Lactobacillales</taxon>
        <taxon>Lactobacillaceae</taxon>
        <taxon>Companilactobacillus</taxon>
    </lineage>
</organism>
<dbReference type="EMBL" id="JBHSSF010000009">
    <property type="protein sequence ID" value="MFC6175762.1"/>
    <property type="molecule type" value="Genomic_DNA"/>
</dbReference>
<dbReference type="Proteomes" id="UP001596288">
    <property type="component" value="Unassembled WGS sequence"/>
</dbReference>
<feature type="non-terminal residue" evidence="1">
    <location>
        <position position="1"/>
    </location>
</feature>
<name>A0ABW1RI76_9LACO</name>
<accession>A0ABW1RI76</accession>
<protein>
    <submittedName>
        <fullName evidence="1">IS630 family transposase</fullName>
    </submittedName>
</protein>
<sequence length="49" mass="5817">RRIPEMEQLKQEVAAWCSERNDKNLSIDWQFTTADARIKLHSLYPKLEG</sequence>
<evidence type="ECO:0000313" key="1">
    <source>
        <dbReference type="EMBL" id="MFC6175762.1"/>
    </source>
</evidence>